<proteinExistence type="predicted"/>
<gene>
    <name evidence="18" type="ORF">GJ700_15235</name>
</gene>
<feature type="chain" id="PRO_5031256354" description="microbial collagenase" evidence="15">
    <location>
        <begin position="29"/>
        <end position="763"/>
    </location>
</feature>
<keyword evidence="19" id="KW-1185">Reference proteome</keyword>
<dbReference type="AlphaFoldDB" id="A0A7X2INL6"/>
<evidence type="ECO:0000259" key="17">
    <source>
        <dbReference type="Pfam" id="PF08453"/>
    </source>
</evidence>
<evidence type="ECO:0000313" key="19">
    <source>
        <dbReference type="Proteomes" id="UP000446768"/>
    </source>
</evidence>
<evidence type="ECO:0000256" key="9">
    <source>
        <dbReference type="ARBA" id="ARBA00022801"/>
    </source>
</evidence>
<dbReference type="Gene3D" id="2.60.120.380">
    <property type="match status" value="1"/>
</dbReference>
<dbReference type="Pfam" id="PF08453">
    <property type="entry name" value="Peptidase_M9_N"/>
    <property type="match status" value="1"/>
</dbReference>
<feature type="region of interest" description="Disordered" evidence="14">
    <location>
        <begin position="32"/>
        <end position="86"/>
    </location>
</feature>
<dbReference type="RefSeq" id="WP_154375282.1">
    <property type="nucleotide sequence ID" value="NZ_WKJJ01000009.1"/>
</dbReference>
<evidence type="ECO:0000256" key="15">
    <source>
        <dbReference type="SAM" id="SignalP"/>
    </source>
</evidence>
<organism evidence="18 19">
    <name type="scientific">Pseudoduganella rivuli</name>
    <dbReference type="NCBI Taxonomy" id="2666085"/>
    <lineage>
        <taxon>Bacteria</taxon>
        <taxon>Pseudomonadati</taxon>
        <taxon>Pseudomonadota</taxon>
        <taxon>Betaproteobacteria</taxon>
        <taxon>Burkholderiales</taxon>
        <taxon>Oxalobacteraceae</taxon>
        <taxon>Telluria group</taxon>
        <taxon>Pseudoduganella</taxon>
    </lineage>
</organism>
<reference evidence="18 19" key="1">
    <citation type="submission" date="2019-11" db="EMBL/GenBank/DDBJ databases">
        <title>Novel species isolated from a subtropical stream in China.</title>
        <authorList>
            <person name="Lu H."/>
        </authorList>
    </citation>
    <scope>NUCLEOTIDE SEQUENCE [LARGE SCALE GENOMIC DNA]</scope>
    <source>
        <strain evidence="18 19">FT92W</strain>
    </source>
</reference>
<protein>
    <recommendedName>
        <fullName evidence="4">microbial collagenase</fullName>
        <ecNumber evidence="4">3.4.24.3</ecNumber>
    </recommendedName>
</protein>
<keyword evidence="5" id="KW-0964">Secreted</keyword>
<feature type="signal peptide" evidence="15">
    <location>
        <begin position="1"/>
        <end position="28"/>
    </location>
</feature>
<dbReference type="Pfam" id="PF04151">
    <property type="entry name" value="PPC"/>
    <property type="match status" value="1"/>
</dbReference>
<dbReference type="PANTHER" id="PTHR13062:SF9">
    <property type="entry name" value="MICROBIAL COLLAGENASE"/>
    <property type="match status" value="1"/>
</dbReference>
<accession>A0A7X2INL6</accession>
<evidence type="ECO:0000256" key="1">
    <source>
        <dbReference type="ARBA" id="ARBA00000424"/>
    </source>
</evidence>
<dbReference type="EMBL" id="WKJJ01000009">
    <property type="protein sequence ID" value="MRV73063.1"/>
    <property type="molecule type" value="Genomic_DNA"/>
</dbReference>
<evidence type="ECO:0000256" key="13">
    <source>
        <dbReference type="PIRSR" id="PIRSR602169-1"/>
    </source>
</evidence>
<keyword evidence="11" id="KW-0482">Metalloprotease</keyword>
<dbReference type="GO" id="GO:0008270">
    <property type="term" value="F:zinc ion binding"/>
    <property type="evidence" value="ECO:0007669"/>
    <property type="project" value="InterPro"/>
</dbReference>
<evidence type="ECO:0000256" key="14">
    <source>
        <dbReference type="SAM" id="MobiDB-lite"/>
    </source>
</evidence>
<comment type="subcellular location">
    <subcellularLocation>
        <location evidence="3">Secreted</location>
    </subcellularLocation>
</comment>
<dbReference type="InterPro" id="IPR013661">
    <property type="entry name" value="Peptidase_M9_N_dom"/>
</dbReference>
<evidence type="ECO:0000256" key="8">
    <source>
        <dbReference type="ARBA" id="ARBA00022729"/>
    </source>
</evidence>
<comment type="catalytic activity">
    <reaction evidence="1">
        <text>Digestion of native collagen in the triple helical region at Xaa-|-Gly bonds. With synthetic peptides, a preference is shown for Gly at P3 and P1', Pro and Ala at P2 and P2', and hydroxyproline, Ala or Arg at P3'.</text>
        <dbReference type="EC" id="3.4.24.3"/>
    </reaction>
</comment>
<evidence type="ECO:0000256" key="7">
    <source>
        <dbReference type="ARBA" id="ARBA00022723"/>
    </source>
</evidence>
<sequence length="763" mass="83468">MHQRFSLHTVSPIALAVALAFAAGSAFAGGQPVPAQNNAHDHNGRLTQPPMPRERQTLPPSEEQVRYNLSPTNKPRTDLLPRNQSAKQATTLAATPDCKDMNKMATYSGAALADYLVGLPDYECTYPLFSVAGTQAATIFSAANMNAVVSRLTQLQPGYNATNMAVVNLVLYLRAGYYVASSGVIPEPSASLKTALRLPLVRLIESNALYQPNAAAPTTAGEVLRLVTNMHDEAYFLPSMKVVITRFTNRSGYPTAVEALKNSSASGGLTGALTVLFRAHSDAAGVQLLQNDISYANTLNAFIVNNKSALLGTGYAYQLSDTANENFRFMQYAGLKPAVKVQVKNTLATSTMTGADSDLWLAAADAVKYYDNANCAEYGTCNYEKTLADTILKYSKQCSPTLKLRAQDMTEAQMQEVCTSLATEEGYVHAMLKTNRTPVAQDNNTSLELVVFDDYTNYNKYAGKLYNISTDNGGMYLEGDPAAAGNQARFIAHEASWLRPTFKVWNLEHEYVHYLDGRFDMYGDFTLGTSVPTVWWIEGIAEYLSLKNNNQPAIDMARSRTYKLSDIFNNTYSMSDYQNRAYRWGYMAARFMMEKHRPDVDNVLGKFRIGDYSRYQTFMGQIGTAYDAEFAAWADAATTAGEPTLPNDDPGANLPNCASNTQLGKNCVIRNIGNASGYRSYFTLMLPVGAKNLKLATRNGTGDVDLYVAADHWPVPGNADYSSVKTGNAEDVSVASPLANRWYYVTIDAKGPYSGVSLSATYE</sequence>
<comment type="cofactor">
    <cofactor evidence="2">
        <name>Zn(2+)</name>
        <dbReference type="ChEBI" id="CHEBI:29105"/>
    </cofactor>
</comment>
<dbReference type="GO" id="GO:0006508">
    <property type="term" value="P:proteolysis"/>
    <property type="evidence" value="ECO:0007669"/>
    <property type="project" value="UniProtKB-KW"/>
</dbReference>
<feature type="active site" evidence="13">
    <location>
        <position position="510"/>
    </location>
</feature>
<evidence type="ECO:0000256" key="3">
    <source>
        <dbReference type="ARBA" id="ARBA00004613"/>
    </source>
</evidence>
<dbReference type="Proteomes" id="UP000446768">
    <property type="component" value="Unassembled WGS sequence"/>
</dbReference>
<dbReference type="PRINTS" id="PR00931">
    <property type="entry name" value="MICOLLPTASE"/>
</dbReference>
<dbReference type="InterPro" id="IPR002169">
    <property type="entry name" value="Peptidase_M9A/M9B"/>
</dbReference>
<evidence type="ECO:0000256" key="11">
    <source>
        <dbReference type="ARBA" id="ARBA00023049"/>
    </source>
</evidence>
<dbReference type="Gene3D" id="1.10.390.20">
    <property type="match status" value="1"/>
</dbReference>
<dbReference type="InterPro" id="IPR007280">
    <property type="entry name" value="Peptidase_C_arc/bac"/>
</dbReference>
<evidence type="ECO:0000256" key="10">
    <source>
        <dbReference type="ARBA" id="ARBA00022833"/>
    </source>
</evidence>
<evidence type="ECO:0000256" key="6">
    <source>
        <dbReference type="ARBA" id="ARBA00022670"/>
    </source>
</evidence>
<evidence type="ECO:0000256" key="4">
    <source>
        <dbReference type="ARBA" id="ARBA00012653"/>
    </source>
</evidence>
<evidence type="ECO:0000256" key="5">
    <source>
        <dbReference type="ARBA" id="ARBA00022525"/>
    </source>
</evidence>
<evidence type="ECO:0000256" key="2">
    <source>
        <dbReference type="ARBA" id="ARBA00001947"/>
    </source>
</evidence>
<dbReference type="EC" id="3.4.24.3" evidence="4"/>
<keyword evidence="7" id="KW-0479">Metal-binding</keyword>
<keyword evidence="9" id="KW-0378">Hydrolase</keyword>
<keyword evidence="10" id="KW-0862">Zinc</keyword>
<keyword evidence="6" id="KW-0645">Protease</keyword>
<feature type="domain" description="Peptidase C-terminal archaeal/bacterial" evidence="16">
    <location>
        <begin position="681"/>
        <end position="748"/>
    </location>
</feature>
<keyword evidence="8 15" id="KW-0732">Signal</keyword>
<dbReference type="Pfam" id="PF01752">
    <property type="entry name" value="Peptidase_M9"/>
    <property type="match status" value="1"/>
</dbReference>
<dbReference type="Gene3D" id="3.40.30.160">
    <property type="entry name" value="Collagenase ColT, N-terminal domain"/>
    <property type="match status" value="1"/>
</dbReference>
<feature type="domain" description="Peptidase M9 collagenase N-terminal" evidence="17">
    <location>
        <begin position="100"/>
        <end position="251"/>
    </location>
</feature>
<evidence type="ECO:0000256" key="12">
    <source>
        <dbReference type="ARBA" id="ARBA00023145"/>
    </source>
</evidence>
<dbReference type="GO" id="GO:0004222">
    <property type="term" value="F:metalloendopeptidase activity"/>
    <property type="evidence" value="ECO:0007669"/>
    <property type="project" value="UniProtKB-EC"/>
</dbReference>
<dbReference type="PANTHER" id="PTHR13062">
    <property type="entry name" value="COLLAGENASE"/>
    <property type="match status" value="1"/>
</dbReference>
<evidence type="ECO:0000259" key="16">
    <source>
        <dbReference type="Pfam" id="PF04151"/>
    </source>
</evidence>
<keyword evidence="12" id="KW-0865">Zymogen</keyword>
<evidence type="ECO:0000313" key="18">
    <source>
        <dbReference type="EMBL" id="MRV73063.1"/>
    </source>
</evidence>
<comment type="caution">
    <text evidence="18">The sequence shown here is derived from an EMBL/GenBank/DDBJ whole genome shotgun (WGS) entry which is preliminary data.</text>
</comment>
<dbReference type="GO" id="GO:0005576">
    <property type="term" value="C:extracellular region"/>
    <property type="evidence" value="ECO:0007669"/>
    <property type="project" value="UniProtKB-SubCell"/>
</dbReference>
<name>A0A7X2INL6_9BURK</name>